<dbReference type="InterPro" id="IPR011993">
    <property type="entry name" value="PH-like_dom_sf"/>
</dbReference>
<dbReference type="InterPro" id="IPR050236">
    <property type="entry name" value="Ser_Thr_kinase_AGC"/>
</dbReference>
<dbReference type="PANTHER" id="PTHR24356">
    <property type="entry name" value="SERINE/THREONINE-PROTEIN KINASE"/>
    <property type="match status" value="1"/>
</dbReference>
<dbReference type="Gene3D" id="3.30.200.20">
    <property type="entry name" value="Phosphorylase Kinase, domain 1"/>
    <property type="match status" value="1"/>
</dbReference>
<dbReference type="PANTHER" id="PTHR24356:SF1">
    <property type="entry name" value="SERINE_THREONINE-PROTEIN KINASE GREATWALL"/>
    <property type="match status" value="1"/>
</dbReference>
<evidence type="ECO:0000256" key="8">
    <source>
        <dbReference type="ARBA" id="ARBA00048679"/>
    </source>
</evidence>
<evidence type="ECO:0000259" key="10">
    <source>
        <dbReference type="PROSITE" id="PS50011"/>
    </source>
</evidence>
<evidence type="ECO:0000256" key="1">
    <source>
        <dbReference type="ARBA" id="ARBA00012513"/>
    </source>
</evidence>
<keyword evidence="12" id="KW-1185">Reference proteome</keyword>
<comment type="catalytic activity">
    <reaction evidence="8">
        <text>L-seryl-[protein] + ATP = O-phospho-L-seryl-[protein] + ADP + H(+)</text>
        <dbReference type="Rhea" id="RHEA:17989"/>
        <dbReference type="Rhea" id="RHEA-COMP:9863"/>
        <dbReference type="Rhea" id="RHEA-COMP:11604"/>
        <dbReference type="ChEBI" id="CHEBI:15378"/>
        <dbReference type="ChEBI" id="CHEBI:29999"/>
        <dbReference type="ChEBI" id="CHEBI:30616"/>
        <dbReference type="ChEBI" id="CHEBI:83421"/>
        <dbReference type="ChEBI" id="CHEBI:456216"/>
        <dbReference type="EC" id="2.7.11.1"/>
    </reaction>
</comment>
<dbReference type="EMBL" id="KB206756">
    <property type="protein sequence ID" value="ELP88044.1"/>
    <property type="molecule type" value="Genomic_DNA"/>
</dbReference>
<dbReference type="PROSITE" id="PS50011">
    <property type="entry name" value="PROTEIN_KINASE_DOM"/>
    <property type="match status" value="1"/>
</dbReference>
<evidence type="ECO:0000313" key="11">
    <source>
        <dbReference type="EMBL" id="ELP88044.1"/>
    </source>
</evidence>
<dbReference type="InterPro" id="IPR001849">
    <property type="entry name" value="PH_domain"/>
</dbReference>
<keyword evidence="4" id="KW-0547">Nucleotide-binding</keyword>
<dbReference type="OMA" id="APAMICK"/>
<dbReference type="InterPro" id="IPR011009">
    <property type="entry name" value="Kinase-like_dom_sf"/>
</dbReference>
<name>A0A0A1U212_ENTIV</name>
<evidence type="ECO:0000256" key="2">
    <source>
        <dbReference type="ARBA" id="ARBA00022527"/>
    </source>
</evidence>
<dbReference type="SMART" id="SM00220">
    <property type="entry name" value="S_TKc"/>
    <property type="match status" value="1"/>
</dbReference>
<comment type="catalytic activity">
    <reaction evidence="7">
        <text>L-threonyl-[protein] + ATP = O-phospho-L-threonyl-[protein] + ADP + H(+)</text>
        <dbReference type="Rhea" id="RHEA:46608"/>
        <dbReference type="Rhea" id="RHEA-COMP:11060"/>
        <dbReference type="Rhea" id="RHEA-COMP:11605"/>
        <dbReference type="ChEBI" id="CHEBI:15378"/>
        <dbReference type="ChEBI" id="CHEBI:30013"/>
        <dbReference type="ChEBI" id="CHEBI:30616"/>
        <dbReference type="ChEBI" id="CHEBI:61977"/>
        <dbReference type="ChEBI" id="CHEBI:456216"/>
        <dbReference type="EC" id="2.7.11.1"/>
    </reaction>
</comment>
<evidence type="ECO:0000256" key="4">
    <source>
        <dbReference type="ARBA" id="ARBA00022741"/>
    </source>
</evidence>
<dbReference type="Gene3D" id="2.30.29.30">
    <property type="entry name" value="Pleckstrin-homology domain (PH domain)/Phosphotyrosine-binding domain (PTB)"/>
    <property type="match status" value="1"/>
</dbReference>
<evidence type="ECO:0000259" key="9">
    <source>
        <dbReference type="PROSITE" id="PS50003"/>
    </source>
</evidence>
<keyword evidence="2 11" id="KW-0723">Serine/threonine-protein kinase</keyword>
<organism evidence="11 12">
    <name type="scientific">Entamoeba invadens IP1</name>
    <dbReference type="NCBI Taxonomy" id="370355"/>
    <lineage>
        <taxon>Eukaryota</taxon>
        <taxon>Amoebozoa</taxon>
        <taxon>Evosea</taxon>
        <taxon>Archamoebae</taxon>
        <taxon>Mastigamoebida</taxon>
        <taxon>Entamoebidae</taxon>
        <taxon>Entamoeba</taxon>
    </lineage>
</organism>
<accession>A0A0A1U212</accession>
<dbReference type="RefSeq" id="XP_004254815.1">
    <property type="nucleotide sequence ID" value="XM_004254767.1"/>
</dbReference>
<dbReference type="GO" id="GO:0004674">
    <property type="term" value="F:protein serine/threonine kinase activity"/>
    <property type="evidence" value="ECO:0007669"/>
    <property type="project" value="UniProtKB-KW"/>
</dbReference>
<dbReference type="PROSITE" id="PS50003">
    <property type="entry name" value="PH_DOMAIN"/>
    <property type="match status" value="1"/>
</dbReference>
<evidence type="ECO:0000256" key="5">
    <source>
        <dbReference type="ARBA" id="ARBA00022777"/>
    </source>
</evidence>
<dbReference type="VEuPathDB" id="AmoebaDB:EIN_221470"/>
<dbReference type="EC" id="2.7.11.1" evidence="1"/>
<keyword evidence="5 11" id="KW-0418">Kinase</keyword>
<evidence type="ECO:0000256" key="3">
    <source>
        <dbReference type="ARBA" id="ARBA00022679"/>
    </source>
</evidence>
<dbReference type="Proteomes" id="UP000014680">
    <property type="component" value="Unassembled WGS sequence"/>
</dbReference>
<dbReference type="GO" id="GO:0106310">
    <property type="term" value="F:protein serine kinase activity"/>
    <property type="evidence" value="ECO:0007669"/>
    <property type="project" value="RHEA"/>
</dbReference>
<feature type="domain" description="Protein kinase" evidence="10">
    <location>
        <begin position="109"/>
        <end position="361"/>
    </location>
</feature>
<gene>
    <name evidence="11" type="ORF">EIN_221470</name>
</gene>
<dbReference type="Pfam" id="PF00169">
    <property type="entry name" value="PH"/>
    <property type="match status" value="1"/>
</dbReference>
<protein>
    <recommendedName>
        <fullName evidence="1">non-specific serine/threonine protein kinase</fullName>
        <ecNumber evidence="1">2.7.11.1</ecNumber>
    </recommendedName>
</protein>
<dbReference type="Pfam" id="PF00069">
    <property type="entry name" value="Pkinase"/>
    <property type="match status" value="1"/>
</dbReference>
<dbReference type="GO" id="GO:0005524">
    <property type="term" value="F:ATP binding"/>
    <property type="evidence" value="ECO:0007669"/>
    <property type="project" value="UniProtKB-KW"/>
</dbReference>
<dbReference type="SUPFAM" id="SSF56112">
    <property type="entry name" value="Protein kinase-like (PK-like)"/>
    <property type="match status" value="1"/>
</dbReference>
<dbReference type="KEGG" id="eiv:EIN_221470"/>
<keyword evidence="3 11" id="KW-0808">Transferase</keyword>
<proteinExistence type="predicted"/>
<evidence type="ECO:0000313" key="12">
    <source>
        <dbReference type="Proteomes" id="UP000014680"/>
    </source>
</evidence>
<reference evidence="11 12" key="1">
    <citation type="submission" date="2012-10" db="EMBL/GenBank/DDBJ databases">
        <authorList>
            <person name="Zafar N."/>
            <person name="Inman J."/>
            <person name="Hall N."/>
            <person name="Lorenzi H."/>
            <person name="Caler E."/>
        </authorList>
    </citation>
    <scope>NUCLEOTIDE SEQUENCE [LARGE SCALE GENOMIC DNA]</scope>
    <source>
        <strain evidence="11 12">IP1</strain>
    </source>
</reference>
<evidence type="ECO:0000256" key="7">
    <source>
        <dbReference type="ARBA" id="ARBA00047899"/>
    </source>
</evidence>
<dbReference type="OrthoDB" id="3205605at2759"/>
<dbReference type="SMART" id="SM00233">
    <property type="entry name" value="PH"/>
    <property type="match status" value="1"/>
</dbReference>
<feature type="domain" description="PH" evidence="9">
    <location>
        <begin position="5"/>
        <end position="100"/>
    </location>
</feature>
<dbReference type="GeneID" id="14887367"/>
<keyword evidence="6" id="KW-0067">ATP-binding</keyword>
<dbReference type="AlphaFoldDB" id="A0A0A1U212"/>
<evidence type="ECO:0000256" key="6">
    <source>
        <dbReference type="ARBA" id="ARBA00022840"/>
    </source>
</evidence>
<sequence>MAEVKQILTGYVVKEGSQVKSWKKRWFVFSTNGNMSYYTNRQETSKKGEVDMRQALRVIKDNTKKLLIEITFDSSRVLRLKFDEEAVEDRWYNAFLEFIDDQKTLSSGFSRYDVISSSSFNIGKVFIQTEKGSIQSAVFKKNNKPFALKTLFKNSLNQTEIDYIQSIHKNLRDVTCPYVMKTLATFDEDNLFFVMNEYPTQRVGDIMDHAIIPLPKIKFFATELLLAINAIHHCQYTHMEINPETVYLTSEGHVLLSAPIGLRVSYKCGYNYFAPEILEKKELGFGVDYWSLGILLFAMCFGDAPFYDTAPAMICKKIISEQINFPYNSFPEVESFIAELLVKDAAKRNCDFEILKTRPFFAGTNFDKFQNKEVVPQ</sequence>
<dbReference type="SUPFAM" id="SSF50729">
    <property type="entry name" value="PH domain-like"/>
    <property type="match status" value="1"/>
</dbReference>
<dbReference type="InterPro" id="IPR000719">
    <property type="entry name" value="Prot_kinase_dom"/>
</dbReference>
<dbReference type="Gene3D" id="1.10.510.10">
    <property type="entry name" value="Transferase(Phosphotransferase) domain 1"/>
    <property type="match status" value="1"/>
</dbReference>